<dbReference type="AlphaFoldDB" id="A0A2M9ZGG8"/>
<organism evidence="1 2">
    <name type="scientific">Leptospira wolffii</name>
    <dbReference type="NCBI Taxonomy" id="409998"/>
    <lineage>
        <taxon>Bacteria</taxon>
        <taxon>Pseudomonadati</taxon>
        <taxon>Spirochaetota</taxon>
        <taxon>Spirochaetia</taxon>
        <taxon>Leptospirales</taxon>
        <taxon>Leptospiraceae</taxon>
        <taxon>Leptospira</taxon>
    </lineage>
</organism>
<name>A0A2M9ZGG8_9LEPT</name>
<evidence type="ECO:0000313" key="1">
    <source>
        <dbReference type="EMBL" id="PJZ67495.1"/>
    </source>
</evidence>
<dbReference type="EMBL" id="NPDT01000001">
    <property type="protein sequence ID" value="PJZ67495.1"/>
    <property type="molecule type" value="Genomic_DNA"/>
</dbReference>
<proteinExistence type="predicted"/>
<dbReference type="Proteomes" id="UP000231912">
    <property type="component" value="Unassembled WGS sequence"/>
</dbReference>
<gene>
    <name evidence="1" type="ORF">CH371_05600</name>
</gene>
<protein>
    <submittedName>
        <fullName evidence="1">Uncharacterized protein</fullName>
    </submittedName>
</protein>
<accession>A0A2M9ZGG8</accession>
<sequence length="186" mass="19438">MKVTIVFSKPVQASSLIFEGTLGAIGAENFTTKQTNKFSDTIEITPTQNWSLGANKTLVIKGTDEDSVGFSVVAKYSVAQSGSPLKPDFSTCISGCKRPWASGYSIQFVANGGIPPYQWQYTGVLPPGATFSSEGLLVGPATMDLLGVYIFGVSVIDSAGGVAAHPVKLDTSDLVSACFLLGICSL</sequence>
<evidence type="ECO:0000313" key="2">
    <source>
        <dbReference type="Proteomes" id="UP000231912"/>
    </source>
</evidence>
<comment type="caution">
    <text evidence="1">The sequence shown here is derived from an EMBL/GenBank/DDBJ whole genome shotgun (WGS) entry which is preliminary data.</text>
</comment>
<reference evidence="1 2" key="1">
    <citation type="submission" date="2017-07" db="EMBL/GenBank/DDBJ databases">
        <title>Leptospira spp. isolated from tropical soils.</title>
        <authorList>
            <person name="Thibeaux R."/>
            <person name="Iraola G."/>
            <person name="Ferres I."/>
            <person name="Bierque E."/>
            <person name="Girault D."/>
            <person name="Soupe-Gilbert M.-E."/>
            <person name="Picardeau M."/>
            <person name="Goarant C."/>
        </authorList>
    </citation>
    <scope>NUCLEOTIDE SEQUENCE [LARGE SCALE GENOMIC DNA]</scope>
    <source>
        <strain evidence="1 2">FH2-C-A2</strain>
    </source>
</reference>